<organism evidence="2 3">
    <name type="scientific">Crotalaria pallida</name>
    <name type="common">Smooth rattlebox</name>
    <name type="synonym">Crotalaria striata</name>
    <dbReference type="NCBI Taxonomy" id="3830"/>
    <lineage>
        <taxon>Eukaryota</taxon>
        <taxon>Viridiplantae</taxon>
        <taxon>Streptophyta</taxon>
        <taxon>Embryophyta</taxon>
        <taxon>Tracheophyta</taxon>
        <taxon>Spermatophyta</taxon>
        <taxon>Magnoliopsida</taxon>
        <taxon>eudicotyledons</taxon>
        <taxon>Gunneridae</taxon>
        <taxon>Pentapetalae</taxon>
        <taxon>rosids</taxon>
        <taxon>fabids</taxon>
        <taxon>Fabales</taxon>
        <taxon>Fabaceae</taxon>
        <taxon>Papilionoideae</taxon>
        <taxon>50 kb inversion clade</taxon>
        <taxon>genistoids sensu lato</taxon>
        <taxon>core genistoids</taxon>
        <taxon>Crotalarieae</taxon>
        <taxon>Crotalaria</taxon>
    </lineage>
</organism>
<dbReference type="EMBL" id="JAYWIO010000005">
    <property type="protein sequence ID" value="KAK7258958.1"/>
    <property type="molecule type" value="Genomic_DNA"/>
</dbReference>
<feature type="region of interest" description="Disordered" evidence="1">
    <location>
        <begin position="1"/>
        <end position="47"/>
    </location>
</feature>
<dbReference type="Proteomes" id="UP001372338">
    <property type="component" value="Unassembled WGS sequence"/>
</dbReference>
<dbReference type="AlphaFoldDB" id="A0AAN9EKN6"/>
<accession>A0AAN9EKN6</accession>
<feature type="compositionally biased region" description="Basic and acidic residues" evidence="1">
    <location>
        <begin position="18"/>
        <end position="32"/>
    </location>
</feature>
<evidence type="ECO:0000313" key="3">
    <source>
        <dbReference type="Proteomes" id="UP001372338"/>
    </source>
</evidence>
<gene>
    <name evidence="2" type="ORF">RIF29_24551</name>
</gene>
<feature type="compositionally biased region" description="Basic and acidic residues" evidence="1">
    <location>
        <begin position="72"/>
        <end position="92"/>
    </location>
</feature>
<evidence type="ECO:0000313" key="2">
    <source>
        <dbReference type="EMBL" id="KAK7258958.1"/>
    </source>
</evidence>
<name>A0AAN9EKN6_CROPI</name>
<keyword evidence="3" id="KW-1185">Reference proteome</keyword>
<feature type="region of interest" description="Disordered" evidence="1">
    <location>
        <begin position="72"/>
        <end position="102"/>
    </location>
</feature>
<proteinExistence type="predicted"/>
<reference evidence="2 3" key="1">
    <citation type="submission" date="2024-01" db="EMBL/GenBank/DDBJ databases">
        <title>The genomes of 5 underutilized Papilionoideae crops provide insights into root nodulation and disease resistanc.</title>
        <authorList>
            <person name="Yuan L."/>
        </authorList>
    </citation>
    <scope>NUCLEOTIDE SEQUENCE [LARGE SCALE GENOMIC DNA]</scope>
    <source>
        <strain evidence="2">ZHUSHIDOU_FW_LH</strain>
        <tissue evidence="2">Leaf</tissue>
    </source>
</reference>
<protein>
    <submittedName>
        <fullName evidence="2">Uncharacterized protein</fullName>
    </submittedName>
</protein>
<evidence type="ECO:0000256" key="1">
    <source>
        <dbReference type="SAM" id="MobiDB-lite"/>
    </source>
</evidence>
<sequence length="160" mass="17568">MARKRGRPPKTPSSSAKKTSEKKSHNEDETFRFDLSPSDEETLEDIDNLSPKKAELLLRNLDTLRARIEGKVQEKEKAESSKKVQEGTDKRSSSQLNGLQEPIAVTKQPSVWDNFDVSKLRNAAEDEVAVESAVAKSNNDIVNCTPSKGTVVGATQSDLG</sequence>
<comment type="caution">
    <text evidence="2">The sequence shown here is derived from an EMBL/GenBank/DDBJ whole genome shotgun (WGS) entry which is preliminary data.</text>
</comment>
<feature type="compositionally biased region" description="Acidic residues" evidence="1">
    <location>
        <begin position="37"/>
        <end position="47"/>
    </location>
</feature>